<name>A0A316Z0H4_9BASI</name>
<dbReference type="GeneID" id="37266762"/>
<gene>
    <name evidence="1" type="ORF">FA09DRAFT_157363</name>
</gene>
<organism evidence="1 2">
    <name type="scientific">Tilletiopsis washingtonensis</name>
    <dbReference type="NCBI Taxonomy" id="58919"/>
    <lineage>
        <taxon>Eukaryota</taxon>
        <taxon>Fungi</taxon>
        <taxon>Dikarya</taxon>
        <taxon>Basidiomycota</taxon>
        <taxon>Ustilaginomycotina</taxon>
        <taxon>Exobasidiomycetes</taxon>
        <taxon>Entylomatales</taxon>
        <taxon>Entylomatales incertae sedis</taxon>
        <taxon>Tilletiopsis</taxon>
    </lineage>
</organism>
<dbReference type="EMBL" id="KZ819307">
    <property type="protein sequence ID" value="PWN95019.1"/>
    <property type="molecule type" value="Genomic_DNA"/>
</dbReference>
<keyword evidence="2" id="KW-1185">Reference proteome</keyword>
<protein>
    <submittedName>
        <fullName evidence="1">Uncharacterized protein</fullName>
    </submittedName>
</protein>
<accession>A0A316Z0H4</accession>
<dbReference type="AlphaFoldDB" id="A0A316Z0H4"/>
<evidence type="ECO:0000313" key="1">
    <source>
        <dbReference type="EMBL" id="PWN95019.1"/>
    </source>
</evidence>
<reference evidence="1 2" key="1">
    <citation type="journal article" date="2018" name="Mol. Biol. Evol.">
        <title>Broad Genomic Sampling Reveals a Smut Pathogenic Ancestry of the Fungal Clade Ustilaginomycotina.</title>
        <authorList>
            <person name="Kijpornyongpan T."/>
            <person name="Mondo S.J."/>
            <person name="Barry K."/>
            <person name="Sandor L."/>
            <person name="Lee J."/>
            <person name="Lipzen A."/>
            <person name="Pangilinan J."/>
            <person name="LaButti K."/>
            <person name="Hainaut M."/>
            <person name="Henrissat B."/>
            <person name="Grigoriev I.V."/>
            <person name="Spatafora J.W."/>
            <person name="Aime M.C."/>
        </authorList>
    </citation>
    <scope>NUCLEOTIDE SEQUENCE [LARGE SCALE GENOMIC DNA]</scope>
    <source>
        <strain evidence="1 2">MCA 4186</strain>
    </source>
</reference>
<evidence type="ECO:0000313" key="2">
    <source>
        <dbReference type="Proteomes" id="UP000245946"/>
    </source>
</evidence>
<proteinExistence type="predicted"/>
<dbReference type="Proteomes" id="UP000245946">
    <property type="component" value="Unassembled WGS sequence"/>
</dbReference>
<sequence>MLRWPAERCRRWRWAQGVARETPGAPELRLRRAAARQGVTLPLLLAGCAAPEQRCVYARYLALAVLVPSRAARSRKGPVRWRRVGA</sequence>
<dbReference type="RefSeq" id="XP_025595298.1">
    <property type="nucleotide sequence ID" value="XM_025739216.1"/>
</dbReference>